<dbReference type="OrthoDB" id="3539048at2"/>
<dbReference type="InterPro" id="IPR055878">
    <property type="entry name" value="DUF7455"/>
</dbReference>
<evidence type="ECO:0000313" key="2">
    <source>
        <dbReference type="EMBL" id="NHF62036.1"/>
    </source>
</evidence>
<keyword evidence="3" id="KW-1185">Reference proteome</keyword>
<evidence type="ECO:0000313" key="3">
    <source>
        <dbReference type="Proteomes" id="UP000818266"/>
    </source>
</evidence>
<sequence length="75" mass="8117">MTQITTESPNLASTAPLTGLDRCDSCGAQAYVRVTLATGELLFCAHHASRFKEKLVGSALAWHDESSRLHDENDA</sequence>
<name>A0A9E5JNB8_9MICO</name>
<dbReference type="Proteomes" id="UP000818266">
    <property type="component" value="Unassembled WGS sequence"/>
</dbReference>
<dbReference type="RefSeq" id="WP_152582935.1">
    <property type="nucleotide sequence ID" value="NZ_JAVJPO010000003.1"/>
</dbReference>
<protein>
    <recommendedName>
        <fullName evidence="1">DUF7455 domain-containing protein</fullName>
    </recommendedName>
</protein>
<accession>A0A9E5JNB8</accession>
<evidence type="ECO:0000259" key="1">
    <source>
        <dbReference type="Pfam" id="PF24254"/>
    </source>
</evidence>
<proteinExistence type="predicted"/>
<organism evidence="2 3">
    <name type="scientific">Microcella pacifica</name>
    <dbReference type="NCBI Taxonomy" id="2591847"/>
    <lineage>
        <taxon>Bacteria</taxon>
        <taxon>Bacillati</taxon>
        <taxon>Actinomycetota</taxon>
        <taxon>Actinomycetes</taxon>
        <taxon>Micrococcales</taxon>
        <taxon>Microbacteriaceae</taxon>
        <taxon>Microcella</taxon>
    </lineage>
</organism>
<dbReference type="AlphaFoldDB" id="A0A9E5JNB8"/>
<dbReference type="Pfam" id="PF24254">
    <property type="entry name" value="DUF7455"/>
    <property type="match status" value="1"/>
</dbReference>
<feature type="domain" description="DUF7455" evidence="1">
    <location>
        <begin position="17"/>
        <end position="69"/>
    </location>
</feature>
<gene>
    <name evidence="2" type="ORF">FK219_002080</name>
</gene>
<dbReference type="EMBL" id="VIKT02000002">
    <property type="protein sequence ID" value="NHF62036.1"/>
    <property type="molecule type" value="Genomic_DNA"/>
</dbReference>
<comment type="caution">
    <text evidence="2">The sequence shown here is derived from an EMBL/GenBank/DDBJ whole genome shotgun (WGS) entry which is preliminary data.</text>
</comment>
<reference evidence="2 3" key="1">
    <citation type="submission" date="2020-03" db="EMBL/GenBank/DDBJ databases">
        <title>Chryseoglobus sp. isolated from a deep-sea seamount.</title>
        <authorList>
            <person name="Zhang D.-C."/>
        </authorList>
    </citation>
    <scope>NUCLEOTIDE SEQUENCE [LARGE SCALE GENOMIC DNA]</scope>
    <source>
        <strain evidence="2 3">KN1116</strain>
    </source>
</reference>